<feature type="chain" id="PRO_5047335574" evidence="2">
    <location>
        <begin position="20"/>
        <end position="110"/>
    </location>
</feature>
<proteinExistence type="predicted"/>
<protein>
    <submittedName>
        <fullName evidence="3">Helix-hairpin-helix domain-containing protein</fullName>
    </submittedName>
</protein>
<name>A0ABT9G688_LEPDI</name>
<evidence type="ECO:0000313" key="4">
    <source>
        <dbReference type="Proteomes" id="UP001235760"/>
    </source>
</evidence>
<feature type="compositionally biased region" description="Basic and acidic residues" evidence="1">
    <location>
        <begin position="97"/>
        <end position="110"/>
    </location>
</feature>
<evidence type="ECO:0000256" key="1">
    <source>
        <dbReference type="SAM" id="MobiDB-lite"/>
    </source>
</evidence>
<sequence length="110" mass="11487">MFKFLIATLLALFTGLSMAAVDLNKGSQAELESVKGIGPAMSGRILDERKKSVFKDWDDFMSRVKGVKTASATRFSAAGLTVNGTTYPGGAGGAAAKPDKADKSDKAAKK</sequence>
<evidence type="ECO:0000256" key="2">
    <source>
        <dbReference type="SAM" id="SignalP"/>
    </source>
</evidence>
<dbReference type="SUPFAM" id="SSF160975">
    <property type="entry name" value="AF1531-like"/>
    <property type="match status" value="1"/>
</dbReference>
<gene>
    <name evidence="3" type="ORF">Q8X39_15275</name>
</gene>
<keyword evidence="4" id="KW-1185">Reference proteome</keyword>
<evidence type="ECO:0000313" key="3">
    <source>
        <dbReference type="EMBL" id="MDP4302001.1"/>
    </source>
</evidence>
<dbReference type="Gene3D" id="1.10.150.320">
    <property type="entry name" value="Photosystem II 12 kDa extrinsic protein"/>
    <property type="match status" value="1"/>
</dbReference>
<dbReference type="Proteomes" id="UP001235760">
    <property type="component" value="Unassembled WGS sequence"/>
</dbReference>
<dbReference type="Pfam" id="PF12836">
    <property type="entry name" value="HHH_3"/>
    <property type="match status" value="1"/>
</dbReference>
<feature type="signal peptide" evidence="2">
    <location>
        <begin position="1"/>
        <end position="19"/>
    </location>
</feature>
<feature type="region of interest" description="Disordered" evidence="1">
    <location>
        <begin position="84"/>
        <end position="110"/>
    </location>
</feature>
<keyword evidence="2" id="KW-0732">Signal</keyword>
<reference evidence="3 4" key="1">
    <citation type="submission" date="2023-08" db="EMBL/GenBank/DDBJ databases">
        <authorList>
            <person name="Roldan D.M."/>
            <person name="Menes R.J."/>
        </authorList>
    </citation>
    <scope>NUCLEOTIDE SEQUENCE [LARGE SCALE GENOMIC DNA]</scope>
    <source>
        <strain evidence="3 4">CCM 2812</strain>
    </source>
</reference>
<dbReference type="EMBL" id="JAUZEE010000008">
    <property type="protein sequence ID" value="MDP4302001.1"/>
    <property type="molecule type" value="Genomic_DNA"/>
</dbReference>
<accession>A0ABT9G688</accession>
<dbReference type="RefSeq" id="WP_305750540.1">
    <property type="nucleotide sequence ID" value="NZ_JAUZEE010000008.1"/>
</dbReference>
<organism evidence="3 4">
    <name type="scientific">Leptothrix discophora</name>
    <dbReference type="NCBI Taxonomy" id="89"/>
    <lineage>
        <taxon>Bacteria</taxon>
        <taxon>Pseudomonadati</taxon>
        <taxon>Pseudomonadota</taxon>
        <taxon>Betaproteobacteria</taxon>
        <taxon>Burkholderiales</taxon>
        <taxon>Sphaerotilaceae</taxon>
        <taxon>Leptothrix</taxon>
    </lineage>
</organism>
<comment type="caution">
    <text evidence="3">The sequence shown here is derived from an EMBL/GenBank/DDBJ whole genome shotgun (WGS) entry which is preliminary data.</text>
</comment>